<evidence type="ECO:0000256" key="5">
    <source>
        <dbReference type="ARBA" id="ARBA00023136"/>
    </source>
</evidence>
<dbReference type="PROSITE" id="PS50004">
    <property type="entry name" value="C2"/>
    <property type="match status" value="4"/>
</dbReference>
<sequence>QRFEWPVSHPIESQEQLSIELYIHSKYLSDKLLGTYCLVLQTLINQGRLSISDSLLDSNNKPLPVSVTFEVTYTAVEGSDWSLNAEQQMLMDIEQNIANLEKSMRRGSWHSHEPSPERSPSRLGTLKTSVKSLIKFGRHKQKRRAQYCQDAGGVDGLETEPLINNQRSSSMSSLSSNESVASISQQIVQQKRAAKQNSALDAWQSILKSQDFQVCVTIIEARQLAGLNMDPVVCVQVGDTRKYTSVKESTNCPYYNEYFVFDFHMPAVMLFDKIITLSVMQSRNILRTDKMLGSFKLDVATVWQQPEHQFYHKWALLTDPDDIAGGPKGYLKCDISVIGKGDTVRVPPKSEKDDDNIEANLLLPAGVPIERQKARFTVRVYRADGLPKMNSSIVANVKKALTGENRDLVDPYVQVSFAGLTGKTSVCKSSYAPVWNEQVVFTEMFPPLCQRIKIQIRDNDTVNSVIATHFVDLKTISNDGEKGFLPTLGPTFIHMYGSTRDYSILDQHSGLNTGLGEGVSYRARLLMSIRTEISDAIDITPSQVVIEPTYPINEGAFGKSEDFFLFATILEASMIDKKLGEKPMYFELSIGNAGNTKDGQNQTSQEPEDIESDDNLETVKTDLHNWSSTTPSIKPMTHDRTYYFLPYWDDKPCMHLRAPWPDLRRRMYNSNMISKIVDKLEEGLSEVAALESEGLGDGQAETKLRTVLEELSDSCHRYVSITKGSGSLGFTRLDKQRLKLCISTVEQIGNMARNLKALVTRSSFKERHKTAQSYLQKLKFLIEDPQHSLPDVFIWLISNGKRAAYQRIPSRDIIYSVVDEESGRLCAKVNPLFLKLPGKKGVGSSGWSIPARLQIYLWLGILKHKKHFVNGLTKGYQISHEIRNAERPNAMPPSNIHYIEKYTFQLRAYMYQARSLIGSDASGLSDPFARVIIGEYCKSTQVIDETLSPTWDELLVFEDVLIYGTKEEIKSDPPAVIIEIFDQDKVGKSEFIGRAIGRPHVKLAEEPYEKPQFPPSLEWFDIYRGHERAGELLATFELLQIVSNSQLPDLPLPKPPSIFGSQQMEDIGPILPVPRGIRPTLATYRLEVLFWGLRDLKRVHLLTVDRPRVDIECAGHILFSSVIHNAKRNPNFSTPVKFMELELPEQELYRPPLTIRAVDCRSFGRFTLVGTHMINSVHKYMYTSLTKKERETEDRKRPDGLDAIVRQPNIPISNGSLSSCENAPLLPKDTTVVINYGTQREMSKKEEKTEINRRRKRSSMINIEEDCESRDWWTKYFASVEAMIQVNCELSLNSITYLLTN</sequence>
<evidence type="ECO:0000313" key="9">
    <source>
        <dbReference type="Proteomes" id="UP001558652"/>
    </source>
</evidence>
<evidence type="ECO:0000259" key="7">
    <source>
        <dbReference type="PROSITE" id="PS50004"/>
    </source>
</evidence>
<feature type="domain" description="C2" evidence="7">
    <location>
        <begin position="194"/>
        <end position="315"/>
    </location>
</feature>
<keyword evidence="5" id="KW-0472">Membrane</keyword>
<feature type="non-terminal residue" evidence="8">
    <location>
        <position position="1"/>
    </location>
</feature>
<reference evidence="8 9" key="1">
    <citation type="submission" date="2024-07" db="EMBL/GenBank/DDBJ databases">
        <title>Chromosome-level genome assembly of the water stick insect Ranatra chinensis (Heteroptera: Nepidae).</title>
        <authorList>
            <person name="Liu X."/>
        </authorList>
    </citation>
    <scope>NUCLEOTIDE SEQUENCE [LARGE SCALE GENOMIC DNA]</scope>
    <source>
        <strain evidence="8">Cailab_2021Rc</strain>
        <tissue evidence="8">Muscle</tissue>
    </source>
</reference>
<name>A0ABD0Y108_9HEMI</name>
<evidence type="ECO:0000256" key="4">
    <source>
        <dbReference type="ARBA" id="ARBA00022989"/>
    </source>
</evidence>
<dbReference type="InterPro" id="IPR035892">
    <property type="entry name" value="C2_domain_sf"/>
</dbReference>
<dbReference type="InterPro" id="IPR012561">
    <property type="entry name" value="Ferlin_B-domain"/>
</dbReference>
<proteinExistence type="predicted"/>
<dbReference type="PANTHER" id="PTHR12546">
    <property type="entry name" value="FER-1-LIKE"/>
    <property type="match status" value="1"/>
</dbReference>
<evidence type="ECO:0000256" key="6">
    <source>
        <dbReference type="SAM" id="MobiDB-lite"/>
    </source>
</evidence>
<feature type="domain" description="C2" evidence="7">
    <location>
        <begin position="1066"/>
        <end position="1190"/>
    </location>
</feature>
<dbReference type="InterPro" id="IPR037722">
    <property type="entry name" value="C2C_Ferlin"/>
</dbReference>
<accession>A0ABD0Y108</accession>
<feature type="domain" description="C2" evidence="7">
    <location>
        <begin position="353"/>
        <end position="487"/>
    </location>
</feature>
<feature type="compositionally biased region" description="Basic and acidic residues" evidence="6">
    <location>
        <begin position="110"/>
        <end position="120"/>
    </location>
</feature>
<evidence type="ECO:0000256" key="3">
    <source>
        <dbReference type="ARBA" id="ARBA00022737"/>
    </source>
</evidence>
<dbReference type="CDD" id="cd04011">
    <property type="entry name" value="C2B_Ferlin"/>
    <property type="match status" value="1"/>
</dbReference>
<keyword evidence="4" id="KW-1133">Transmembrane helix</keyword>
<dbReference type="SMART" id="SM01201">
    <property type="entry name" value="FerB"/>
    <property type="match status" value="1"/>
</dbReference>
<dbReference type="Pfam" id="PF08150">
    <property type="entry name" value="FerB"/>
    <property type="match status" value="1"/>
</dbReference>
<comment type="subcellular location">
    <subcellularLocation>
        <location evidence="1">Membrane</location>
        <topology evidence="1">Single-pass membrane protein</topology>
    </subcellularLocation>
</comment>
<evidence type="ECO:0000256" key="2">
    <source>
        <dbReference type="ARBA" id="ARBA00022692"/>
    </source>
</evidence>
<gene>
    <name evidence="8" type="ORF">AAG570_004499</name>
</gene>
<dbReference type="PANTHER" id="PTHR12546:SF60">
    <property type="entry name" value="MISFIRE, ISOFORM F"/>
    <property type="match status" value="1"/>
</dbReference>
<keyword evidence="3" id="KW-0677">Repeat</keyword>
<dbReference type="InterPro" id="IPR037720">
    <property type="entry name" value="C2B_Ferlin"/>
</dbReference>
<dbReference type="InterPro" id="IPR000008">
    <property type="entry name" value="C2_dom"/>
</dbReference>
<dbReference type="FunFam" id="2.60.40.150:FF:000138">
    <property type="entry name" value="Fer-1-like family member 6"/>
    <property type="match status" value="1"/>
</dbReference>
<feature type="region of interest" description="Disordered" evidence="6">
    <location>
        <begin position="592"/>
        <end position="613"/>
    </location>
</feature>
<dbReference type="Gene3D" id="2.60.40.150">
    <property type="entry name" value="C2 domain"/>
    <property type="match status" value="4"/>
</dbReference>
<dbReference type="EMBL" id="JBFDAA010000016">
    <property type="protein sequence ID" value="KAL1117172.1"/>
    <property type="molecule type" value="Genomic_DNA"/>
</dbReference>
<dbReference type="InterPro" id="IPR037721">
    <property type="entry name" value="Ferlin"/>
</dbReference>
<feature type="compositionally biased region" description="Polar residues" evidence="6">
    <location>
        <begin position="592"/>
        <end position="605"/>
    </location>
</feature>
<dbReference type="FunFam" id="2.60.40.150:FF:000034">
    <property type="entry name" value="otoferlin isoform X2"/>
    <property type="match status" value="1"/>
</dbReference>
<feature type="region of interest" description="Disordered" evidence="6">
    <location>
        <begin position="104"/>
        <end position="124"/>
    </location>
</feature>
<dbReference type="CDD" id="cd04018">
    <property type="entry name" value="C2C_Ferlin"/>
    <property type="match status" value="1"/>
</dbReference>
<feature type="domain" description="C2" evidence="7">
    <location>
        <begin position="888"/>
        <end position="1020"/>
    </location>
</feature>
<keyword evidence="2" id="KW-0812">Transmembrane</keyword>
<dbReference type="Pfam" id="PF00168">
    <property type="entry name" value="C2"/>
    <property type="match status" value="4"/>
</dbReference>
<dbReference type="SMART" id="SM01202">
    <property type="entry name" value="FerI"/>
    <property type="match status" value="1"/>
</dbReference>
<dbReference type="SUPFAM" id="SSF49562">
    <property type="entry name" value="C2 domain (Calcium/lipid-binding domain, CaLB)"/>
    <property type="match status" value="4"/>
</dbReference>
<dbReference type="InterPro" id="IPR037723">
    <property type="entry name" value="C2D_Ferlin"/>
</dbReference>
<dbReference type="CDD" id="cd04017">
    <property type="entry name" value="C2D_Ferlin"/>
    <property type="match status" value="1"/>
</dbReference>
<dbReference type="Proteomes" id="UP001558652">
    <property type="component" value="Unassembled WGS sequence"/>
</dbReference>
<organism evidence="8 9">
    <name type="scientific">Ranatra chinensis</name>
    <dbReference type="NCBI Taxonomy" id="642074"/>
    <lineage>
        <taxon>Eukaryota</taxon>
        <taxon>Metazoa</taxon>
        <taxon>Ecdysozoa</taxon>
        <taxon>Arthropoda</taxon>
        <taxon>Hexapoda</taxon>
        <taxon>Insecta</taxon>
        <taxon>Pterygota</taxon>
        <taxon>Neoptera</taxon>
        <taxon>Paraneoptera</taxon>
        <taxon>Hemiptera</taxon>
        <taxon>Heteroptera</taxon>
        <taxon>Panheteroptera</taxon>
        <taxon>Nepomorpha</taxon>
        <taxon>Nepidae</taxon>
        <taxon>Ranatrinae</taxon>
        <taxon>Ranatra</taxon>
    </lineage>
</organism>
<evidence type="ECO:0000313" key="8">
    <source>
        <dbReference type="EMBL" id="KAL1117172.1"/>
    </source>
</evidence>
<protein>
    <recommendedName>
        <fullName evidence="7">C2 domain-containing protein</fullName>
    </recommendedName>
</protein>
<evidence type="ECO:0000256" key="1">
    <source>
        <dbReference type="ARBA" id="ARBA00004167"/>
    </source>
</evidence>
<dbReference type="InterPro" id="IPR012968">
    <property type="entry name" value="FerIin_dom"/>
</dbReference>
<dbReference type="GO" id="GO:0016020">
    <property type="term" value="C:membrane"/>
    <property type="evidence" value="ECO:0007669"/>
    <property type="project" value="UniProtKB-SubCell"/>
</dbReference>
<dbReference type="Pfam" id="PF08151">
    <property type="entry name" value="FerI"/>
    <property type="match status" value="1"/>
</dbReference>
<comment type="caution">
    <text evidence="8">The sequence shown here is derived from an EMBL/GenBank/DDBJ whole genome shotgun (WGS) entry which is preliminary data.</text>
</comment>
<keyword evidence="9" id="KW-1185">Reference proteome</keyword>
<dbReference type="SMART" id="SM00239">
    <property type="entry name" value="C2"/>
    <property type="match status" value="3"/>
</dbReference>